<dbReference type="InterPro" id="IPR043777">
    <property type="entry name" value="DUF5719"/>
</dbReference>
<dbReference type="Proteomes" id="UP001501771">
    <property type="component" value="Unassembled WGS sequence"/>
</dbReference>
<dbReference type="RefSeq" id="WP_344145690.1">
    <property type="nucleotide sequence ID" value="NZ_BAAAQR010000001.1"/>
</dbReference>
<dbReference type="Pfam" id="PF18986">
    <property type="entry name" value="DUF5719"/>
    <property type="match status" value="1"/>
</dbReference>
<sequence>MSQTTPGRRLSGRRVRLDTTTVLAVLLPLVTVGALLLVRGGGDSVAEPHPPTRTSLKSATIVCPSALPGSPAAYLSTVGDGARGEVEVRAGSEKDTARLQEGRVTTVRPGTGPVAVDGEDDLAAGLLGARFGGAQLASTACPATSPHQWFTGVGAAVRHDSVLEVVNPDAGRAVADVTVYAGTGAVDVPRLRGVSVPGHSSVRLDLGAVAPRRGELALQVVTSRGRLAYSVLDSSDELGRGQASQDWLPGQADPATDNLVLGLAGGAGSRLLTLANGGDDEVRAQVKFVSEDSVFAPEGLDEVRVPPQGVARLSLTDALQSAVADGVVGLEVTSTQPVTATLRSFVDGDLSHAVGAPPIRHGASAIVPTGAKRVVLAGARSVGAVTVVSRSASGEELDRTRADLRPGRGAVVTVPPRATLVSVVPQNTSVTGSVIVSGRGAAVVPLVDPVLSGLVPDVRPGLS</sequence>
<proteinExistence type="predicted"/>
<evidence type="ECO:0000313" key="2">
    <source>
        <dbReference type="EMBL" id="GAA2135157.1"/>
    </source>
</evidence>
<keyword evidence="1" id="KW-1133">Transmembrane helix</keyword>
<protein>
    <recommendedName>
        <fullName evidence="4">Secreted protein</fullName>
    </recommendedName>
</protein>
<reference evidence="3" key="1">
    <citation type="journal article" date="2019" name="Int. J. Syst. Evol. Microbiol.">
        <title>The Global Catalogue of Microorganisms (GCM) 10K type strain sequencing project: providing services to taxonomists for standard genome sequencing and annotation.</title>
        <authorList>
            <consortium name="The Broad Institute Genomics Platform"/>
            <consortium name="The Broad Institute Genome Sequencing Center for Infectious Disease"/>
            <person name="Wu L."/>
            <person name="Ma J."/>
        </authorList>
    </citation>
    <scope>NUCLEOTIDE SEQUENCE [LARGE SCALE GENOMIC DNA]</scope>
    <source>
        <strain evidence="3">JCM 16022</strain>
    </source>
</reference>
<organism evidence="2 3">
    <name type="scientific">Nocardioides koreensis</name>
    <dbReference type="NCBI Taxonomy" id="433651"/>
    <lineage>
        <taxon>Bacteria</taxon>
        <taxon>Bacillati</taxon>
        <taxon>Actinomycetota</taxon>
        <taxon>Actinomycetes</taxon>
        <taxon>Propionibacteriales</taxon>
        <taxon>Nocardioidaceae</taxon>
        <taxon>Nocardioides</taxon>
    </lineage>
</organism>
<dbReference type="EMBL" id="BAAAQR010000001">
    <property type="protein sequence ID" value="GAA2135157.1"/>
    <property type="molecule type" value="Genomic_DNA"/>
</dbReference>
<evidence type="ECO:0000256" key="1">
    <source>
        <dbReference type="SAM" id="Phobius"/>
    </source>
</evidence>
<evidence type="ECO:0008006" key="4">
    <source>
        <dbReference type="Google" id="ProtNLM"/>
    </source>
</evidence>
<name>A0ABP5KSR2_9ACTN</name>
<feature type="transmembrane region" description="Helical" evidence="1">
    <location>
        <begin position="21"/>
        <end position="38"/>
    </location>
</feature>
<keyword evidence="1" id="KW-0472">Membrane</keyword>
<accession>A0ABP5KSR2</accession>
<keyword evidence="3" id="KW-1185">Reference proteome</keyword>
<gene>
    <name evidence="2" type="ORF">GCM10009844_00120</name>
</gene>
<comment type="caution">
    <text evidence="2">The sequence shown here is derived from an EMBL/GenBank/DDBJ whole genome shotgun (WGS) entry which is preliminary data.</text>
</comment>
<evidence type="ECO:0000313" key="3">
    <source>
        <dbReference type="Proteomes" id="UP001501771"/>
    </source>
</evidence>
<keyword evidence="1" id="KW-0812">Transmembrane</keyword>